<protein>
    <submittedName>
        <fullName evidence="1">Uncharacterized protein</fullName>
    </submittedName>
</protein>
<organism evidence="1 2">
    <name type="scientific">Protopolystoma xenopodis</name>
    <dbReference type="NCBI Taxonomy" id="117903"/>
    <lineage>
        <taxon>Eukaryota</taxon>
        <taxon>Metazoa</taxon>
        <taxon>Spiralia</taxon>
        <taxon>Lophotrochozoa</taxon>
        <taxon>Platyhelminthes</taxon>
        <taxon>Monogenea</taxon>
        <taxon>Polyopisthocotylea</taxon>
        <taxon>Polystomatidea</taxon>
        <taxon>Polystomatidae</taxon>
        <taxon>Protopolystoma</taxon>
    </lineage>
</organism>
<comment type="caution">
    <text evidence="1">The sequence shown here is derived from an EMBL/GenBank/DDBJ whole genome shotgun (WGS) entry which is preliminary data.</text>
</comment>
<dbReference type="EMBL" id="CAAALY010253363">
    <property type="protein sequence ID" value="VEL36857.1"/>
    <property type="molecule type" value="Genomic_DNA"/>
</dbReference>
<evidence type="ECO:0000313" key="1">
    <source>
        <dbReference type="EMBL" id="VEL36857.1"/>
    </source>
</evidence>
<evidence type="ECO:0000313" key="2">
    <source>
        <dbReference type="Proteomes" id="UP000784294"/>
    </source>
</evidence>
<name>A0A3S5CU01_9PLAT</name>
<proteinExistence type="predicted"/>
<gene>
    <name evidence="1" type="ORF">PXEA_LOCUS30297</name>
</gene>
<sequence length="149" mass="16039">MSGEEAEEPLFRSLGHHVVFPSLGPSSLRSWAKRQASQQSGKLCKWLCQNCQQDAYSLGTIWRGLPPKHVPERASLSFVAVSGEATDSSFGLATPPSSVQASGSAGMHVCLCVGSSVRLTDAYSKTGVYAVKATRRRFDRQLALGRRGV</sequence>
<keyword evidence="2" id="KW-1185">Reference proteome</keyword>
<dbReference type="Proteomes" id="UP000784294">
    <property type="component" value="Unassembled WGS sequence"/>
</dbReference>
<reference evidence="1" key="1">
    <citation type="submission" date="2018-11" db="EMBL/GenBank/DDBJ databases">
        <authorList>
            <consortium name="Pathogen Informatics"/>
        </authorList>
    </citation>
    <scope>NUCLEOTIDE SEQUENCE</scope>
</reference>
<accession>A0A3S5CU01</accession>
<dbReference type="AlphaFoldDB" id="A0A3S5CU01"/>